<dbReference type="InterPro" id="IPR007395">
    <property type="entry name" value="Zn_peptidase_2"/>
</dbReference>
<dbReference type="PANTHER" id="PTHR36434:SF1">
    <property type="entry name" value="MEMBRANE PROTEASE YUGP-RELATED"/>
    <property type="match status" value="1"/>
</dbReference>
<keyword evidence="1" id="KW-1133">Transmembrane helix</keyword>
<organism evidence="2 3">
    <name type="scientific">Photobacterium lutimaris</name>
    <dbReference type="NCBI Taxonomy" id="388278"/>
    <lineage>
        <taxon>Bacteria</taxon>
        <taxon>Pseudomonadati</taxon>
        <taxon>Pseudomonadota</taxon>
        <taxon>Gammaproteobacteria</taxon>
        <taxon>Vibrionales</taxon>
        <taxon>Vibrionaceae</taxon>
        <taxon>Photobacterium</taxon>
    </lineage>
</organism>
<feature type="transmembrane region" description="Helical" evidence="1">
    <location>
        <begin position="6"/>
        <end position="25"/>
    </location>
</feature>
<dbReference type="Proteomes" id="UP000241222">
    <property type="component" value="Unassembled WGS sequence"/>
</dbReference>
<gene>
    <name evidence="2" type="ORF">C9I99_01815</name>
</gene>
<dbReference type="PANTHER" id="PTHR36434">
    <property type="entry name" value="MEMBRANE PROTEASE YUGP-RELATED"/>
    <property type="match status" value="1"/>
</dbReference>
<reference evidence="2 3" key="1">
    <citation type="submission" date="2018-03" db="EMBL/GenBank/DDBJ databases">
        <title>Whole genome sequencing of Histamine producing bacteria.</title>
        <authorList>
            <person name="Butler K."/>
        </authorList>
    </citation>
    <scope>NUCLEOTIDE SEQUENCE [LARGE SCALE GENOMIC DNA]</scope>
    <source>
        <strain evidence="2 3">JCM 13586</strain>
    </source>
</reference>
<accession>A0A2T3J3A8</accession>
<evidence type="ECO:0000313" key="2">
    <source>
        <dbReference type="EMBL" id="PSU35779.1"/>
    </source>
</evidence>
<feature type="transmembrane region" description="Helical" evidence="1">
    <location>
        <begin position="146"/>
        <end position="169"/>
    </location>
</feature>
<dbReference type="EMBL" id="PYMH01000001">
    <property type="protein sequence ID" value="PSU35779.1"/>
    <property type="molecule type" value="Genomic_DNA"/>
</dbReference>
<keyword evidence="1" id="KW-0472">Membrane</keyword>
<dbReference type="RefSeq" id="WP_107347134.1">
    <property type="nucleotide sequence ID" value="NZ_PYMH01000001.1"/>
</dbReference>
<dbReference type="Pfam" id="PF04298">
    <property type="entry name" value="Zn_peptidase_2"/>
    <property type="match status" value="1"/>
</dbReference>
<keyword evidence="1" id="KW-0812">Transmembrane</keyword>
<name>A0A2T3J3A8_9GAMM</name>
<keyword evidence="3" id="KW-1185">Reference proteome</keyword>
<evidence type="ECO:0000256" key="1">
    <source>
        <dbReference type="SAM" id="Phobius"/>
    </source>
</evidence>
<comment type="caution">
    <text evidence="2">The sequence shown here is derived from an EMBL/GenBank/DDBJ whole genome shotgun (WGS) entry which is preliminary data.</text>
</comment>
<evidence type="ECO:0000313" key="3">
    <source>
        <dbReference type="Proteomes" id="UP000241222"/>
    </source>
</evidence>
<proteinExistence type="predicted"/>
<sequence length="229" mass="25060">MFWIIILLIIAICVFLPGLWVKHVMERYRQPADRYRKQGSGGELARHLLDSFGLGNVEVEETSAGDHYDPVAKAVRLTPDNYSGYSLTAVTVAAHEVGHAIQDSRGESWFLARQKLVKTAMVGERIAGMMLVAAPLVLMLTRLPQAGAITIMIGIVSMALSTMVHLLTLPVEFDASYGKALPILQKGGYLHNGDLEHAEKILKAAALTYVAASLTSLLNLGRWVAVLRR</sequence>
<dbReference type="AlphaFoldDB" id="A0A2T3J3A8"/>
<protein>
    <submittedName>
        <fullName evidence="2">Peptidase</fullName>
    </submittedName>
</protein>
<dbReference type="OrthoDB" id="9805386at2"/>